<sequence length="136" mass="14765">MSVYRSLISVDARRAECERVCREHPEQVPVVVESANSSHIRFLAMPRDAMVADLEATVRQTLGATSKKVALAIEGCSPAAMTKVGDIFDAYKQPDGFLYVSCARESAMGAKDVCCVGDTGKFFEDIENNPNLLGSM</sequence>
<dbReference type="InterPro" id="IPR004241">
    <property type="entry name" value="Atg8-like"/>
</dbReference>
<gene>
    <name evidence="7" type="primary">LgM4147LRVhigh.19.00740.00010</name>
    <name evidence="7" type="ORF">BN36_1921290</name>
</gene>
<accession>A0A1E1ITM8</accession>
<evidence type="ECO:0000313" key="7">
    <source>
        <dbReference type="EMBL" id="CCM14629.1"/>
    </source>
</evidence>
<comment type="similarity">
    <text evidence="2 6">Belongs to the ATG8 family.</text>
</comment>
<dbReference type="GO" id="GO:0016020">
    <property type="term" value="C:membrane"/>
    <property type="evidence" value="ECO:0007669"/>
    <property type="project" value="UniProtKB-SubCell"/>
</dbReference>
<feature type="lipid moiety-binding region" description="Phosphatidylserine amidated glycine; alternate" evidence="5">
    <location>
        <position position="109"/>
    </location>
</feature>
<keyword evidence="3" id="KW-0472">Membrane</keyword>
<evidence type="ECO:0000256" key="5">
    <source>
        <dbReference type="PIRSR" id="PIRSR604241-50"/>
    </source>
</evidence>
<dbReference type="GO" id="GO:0006914">
    <property type="term" value="P:autophagy"/>
    <property type="evidence" value="ECO:0007669"/>
    <property type="project" value="UniProtKB-KW"/>
</dbReference>
<reference evidence="7" key="1">
    <citation type="submission" date="2012-08" db="EMBL/GenBank/DDBJ databases">
        <title>Comparative genomics of metastatic and non-metastatic Leishmania guyanensis provides insights into polygenic factors involved in Leishmania RNA virus infection.</title>
        <authorList>
            <person name="Smith D."/>
            <person name="Hertz-Fowler C."/>
            <person name="Martin R."/>
            <person name="Dickens N."/>
            <person name="Fasel N."/>
            <person name="Falquet L."/>
            <person name="Beverley S."/>
            <person name="Zangger H."/>
            <person name="Calderon-Copete S."/>
            <person name="Mottram J."/>
            <person name="Xenarios I."/>
        </authorList>
    </citation>
    <scope>NUCLEOTIDE SEQUENCE</scope>
    <source>
        <strain evidence="7">MHOM/BR/75/M4147/SSU:IR2SAT-LUC</strain>
    </source>
</reference>
<dbReference type="EMBL" id="CALQ01000621">
    <property type="protein sequence ID" value="CCM14629.1"/>
    <property type="molecule type" value="Genomic_DNA"/>
</dbReference>
<comment type="subcellular location">
    <subcellularLocation>
        <location evidence="1">Membrane</location>
    </subcellularLocation>
</comment>
<dbReference type="PANTHER" id="PTHR10969">
    <property type="entry name" value="MICROTUBULE-ASSOCIATED PROTEINS 1A/1B LIGHT CHAIN 3-RELATED"/>
    <property type="match status" value="1"/>
</dbReference>
<name>A0A1E1ITM8_LEIGU</name>
<evidence type="ECO:0000256" key="3">
    <source>
        <dbReference type="ARBA" id="ARBA00023136"/>
    </source>
</evidence>
<organism evidence="7">
    <name type="scientific">Leishmania guyanensis</name>
    <dbReference type="NCBI Taxonomy" id="5670"/>
    <lineage>
        <taxon>Eukaryota</taxon>
        <taxon>Discoba</taxon>
        <taxon>Euglenozoa</taxon>
        <taxon>Kinetoplastea</taxon>
        <taxon>Metakinetoplastina</taxon>
        <taxon>Trypanosomatida</taxon>
        <taxon>Trypanosomatidae</taxon>
        <taxon>Leishmaniinae</taxon>
        <taxon>Leishmania</taxon>
        <taxon>Leishmania guyanensis species complex</taxon>
    </lineage>
</organism>
<protein>
    <recommendedName>
        <fullName evidence="6">Autophagy-related protein</fullName>
    </recommendedName>
</protein>
<dbReference type="Gene3D" id="3.10.20.90">
    <property type="entry name" value="Phosphatidylinositol 3-kinase Catalytic Subunit, Chain A, domain 1"/>
    <property type="match status" value="1"/>
</dbReference>
<dbReference type="Pfam" id="PF02991">
    <property type="entry name" value="ATG8"/>
    <property type="match status" value="1"/>
</dbReference>
<proteinExistence type="inferred from homology"/>
<dbReference type="SUPFAM" id="SSF54236">
    <property type="entry name" value="Ubiquitin-like"/>
    <property type="match status" value="1"/>
</dbReference>
<dbReference type="AlphaFoldDB" id="A0A1E1ITM8"/>
<evidence type="ECO:0000256" key="4">
    <source>
        <dbReference type="ARBA" id="ARBA00023288"/>
    </source>
</evidence>
<dbReference type="InterPro" id="IPR029071">
    <property type="entry name" value="Ubiquitin-like_domsf"/>
</dbReference>
<evidence type="ECO:0000256" key="2">
    <source>
        <dbReference type="ARBA" id="ARBA00007293"/>
    </source>
</evidence>
<keyword evidence="6" id="KW-0072">Autophagy</keyword>
<keyword evidence="4 5" id="KW-0449">Lipoprotein</keyword>
<evidence type="ECO:0000256" key="6">
    <source>
        <dbReference type="RuleBase" id="RU004384"/>
    </source>
</evidence>
<evidence type="ECO:0000256" key="1">
    <source>
        <dbReference type="ARBA" id="ARBA00004370"/>
    </source>
</evidence>